<reference evidence="2 3" key="1">
    <citation type="submission" date="2019-07" db="EMBL/GenBank/DDBJ databases">
        <title>Ln-dependent methylotrophs.</title>
        <authorList>
            <person name="Tani A."/>
        </authorList>
    </citation>
    <scope>NUCLEOTIDE SEQUENCE [LARGE SCALE GENOMIC DNA]</scope>
    <source>
        <strain evidence="2 3">SM12</strain>
    </source>
</reference>
<evidence type="ECO:0000313" key="2">
    <source>
        <dbReference type="EMBL" id="TRL36273.1"/>
    </source>
</evidence>
<keyword evidence="3" id="KW-1185">Reference proteome</keyword>
<comment type="caution">
    <text evidence="2">The sequence shown here is derived from an EMBL/GenBank/DDBJ whole genome shotgun (WGS) entry which is preliminary data.</text>
</comment>
<keyword evidence="1" id="KW-0732">Signal</keyword>
<evidence type="ECO:0000256" key="1">
    <source>
        <dbReference type="SAM" id="SignalP"/>
    </source>
</evidence>
<gene>
    <name evidence="2" type="ORF">FNA46_18545</name>
</gene>
<proteinExistence type="predicted"/>
<sequence length="116" mass="12479">MNRYIFSLLGAFCLALTTIVVPAHAQYVQTFNNNPTRNACAQNVTVNFQDGTNTVLQPNAAAVTLNGAVTSATYMNVVIPATDNTSFNNGYRCVYRSCQVTGQQGSLAIDCYSPTN</sequence>
<dbReference type="EMBL" id="VJMG01000056">
    <property type="protein sequence ID" value="TRL36273.1"/>
    <property type="molecule type" value="Genomic_DNA"/>
</dbReference>
<dbReference type="RefSeq" id="WP_143126695.1">
    <property type="nucleotide sequence ID" value="NZ_VJMG01000056.1"/>
</dbReference>
<feature type="signal peptide" evidence="1">
    <location>
        <begin position="1"/>
        <end position="25"/>
    </location>
</feature>
<dbReference type="AlphaFoldDB" id="A0A549T324"/>
<accession>A0A549T324</accession>
<protein>
    <submittedName>
        <fullName evidence="2">Uncharacterized protein</fullName>
    </submittedName>
</protein>
<feature type="chain" id="PRO_5022039111" evidence="1">
    <location>
        <begin position="26"/>
        <end position="116"/>
    </location>
</feature>
<organism evidence="2 3">
    <name type="scientific">Rhizobium straminoryzae</name>
    <dbReference type="NCBI Taxonomy" id="1387186"/>
    <lineage>
        <taxon>Bacteria</taxon>
        <taxon>Pseudomonadati</taxon>
        <taxon>Pseudomonadota</taxon>
        <taxon>Alphaproteobacteria</taxon>
        <taxon>Hyphomicrobiales</taxon>
        <taxon>Rhizobiaceae</taxon>
        <taxon>Rhizobium/Agrobacterium group</taxon>
        <taxon>Rhizobium</taxon>
    </lineage>
</organism>
<name>A0A549T324_9HYPH</name>
<dbReference type="Proteomes" id="UP000316801">
    <property type="component" value="Unassembled WGS sequence"/>
</dbReference>
<evidence type="ECO:0000313" key="3">
    <source>
        <dbReference type="Proteomes" id="UP000316801"/>
    </source>
</evidence>